<dbReference type="InterPro" id="IPR013702">
    <property type="entry name" value="FIST_domain_N"/>
</dbReference>
<proteinExistence type="predicted"/>
<dbReference type="RefSeq" id="WP_188953370.1">
    <property type="nucleotide sequence ID" value="NZ_BMQW01000001.1"/>
</dbReference>
<accession>A0ABQ2QDQ3</accession>
<dbReference type="InterPro" id="IPR019494">
    <property type="entry name" value="FIST_C"/>
</dbReference>
<reference evidence="4" key="1">
    <citation type="journal article" date="2019" name="Int. J. Syst. Evol. Microbiol.">
        <title>The Global Catalogue of Microorganisms (GCM) 10K type strain sequencing project: providing services to taxonomists for standard genome sequencing and annotation.</title>
        <authorList>
            <consortium name="The Broad Institute Genomics Platform"/>
            <consortium name="The Broad Institute Genome Sequencing Center for Infectious Disease"/>
            <person name="Wu L."/>
            <person name="Ma J."/>
        </authorList>
    </citation>
    <scope>NUCLEOTIDE SEQUENCE [LARGE SCALE GENOMIC DNA]</scope>
    <source>
        <strain evidence="4">JCM 32305</strain>
    </source>
</reference>
<protein>
    <recommendedName>
        <fullName evidence="5">Histidine kinase</fullName>
    </recommendedName>
</protein>
<dbReference type="Proteomes" id="UP000654004">
    <property type="component" value="Unassembled WGS sequence"/>
</dbReference>
<feature type="domain" description="FIST" evidence="1">
    <location>
        <begin position="31"/>
        <end position="218"/>
    </location>
</feature>
<sequence length="381" mass="41207">MTAIFTNIEYTDEATKERVVSLIEHTVNNGAQYVLVLIGCQSTFRIESIPELALASPVPLNACVIPGVIFGEYYSYKGALILGFIHPICSLLIPDIAADHDLLCQQLQQFVVTNGTLGSAAIFVDGLSSAVEPFIATVYENLGSDRVLIGAGVGDINNRFNYCVANELGCFRNAAILFCLSNDVKLQVEGKHDLSHIAGPYLVTEASENVIHCLNYQPATDVFCDAISTASGIDINTDNIEEHIHCYPFGLKQLDEEYLVRDIIAVKGHSLVCVGNVAENSLVYILHATKDKLISAANDAGAQFAAKLQRDIVGEMQYVVLVDCISRALFLHDDYQLELDAINAQLPSGKKLAGVLSIGEIKNTSQGAIQFLNKTIVLGGL</sequence>
<evidence type="ECO:0000313" key="3">
    <source>
        <dbReference type="EMBL" id="GGP77184.1"/>
    </source>
</evidence>
<evidence type="ECO:0000259" key="1">
    <source>
        <dbReference type="SMART" id="SM00897"/>
    </source>
</evidence>
<dbReference type="PANTHER" id="PTHR40252">
    <property type="entry name" value="BLR0328 PROTEIN"/>
    <property type="match status" value="1"/>
</dbReference>
<dbReference type="SMART" id="SM01204">
    <property type="entry name" value="FIST_C"/>
    <property type="match status" value="1"/>
</dbReference>
<dbReference type="SMART" id="SM00897">
    <property type="entry name" value="FIST"/>
    <property type="match status" value="1"/>
</dbReference>
<dbReference type="Pfam" id="PF08495">
    <property type="entry name" value="FIST"/>
    <property type="match status" value="1"/>
</dbReference>
<dbReference type="EMBL" id="BMQW01000001">
    <property type="protein sequence ID" value="GGP77184.1"/>
    <property type="molecule type" value="Genomic_DNA"/>
</dbReference>
<feature type="domain" description="FIST C-domain" evidence="2">
    <location>
        <begin position="219"/>
        <end position="364"/>
    </location>
</feature>
<comment type="caution">
    <text evidence="3">The sequence shown here is derived from an EMBL/GenBank/DDBJ whole genome shotgun (WGS) entry which is preliminary data.</text>
</comment>
<organism evidence="3 4">
    <name type="scientific">Shewanella ulleungensis</name>
    <dbReference type="NCBI Taxonomy" id="2282699"/>
    <lineage>
        <taxon>Bacteria</taxon>
        <taxon>Pseudomonadati</taxon>
        <taxon>Pseudomonadota</taxon>
        <taxon>Gammaproteobacteria</taxon>
        <taxon>Alteromonadales</taxon>
        <taxon>Shewanellaceae</taxon>
        <taxon>Shewanella</taxon>
    </lineage>
</organism>
<gene>
    <name evidence="3" type="ORF">GCM10009410_07150</name>
</gene>
<dbReference type="Pfam" id="PF10442">
    <property type="entry name" value="FIST_C"/>
    <property type="match status" value="1"/>
</dbReference>
<dbReference type="PANTHER" id="PTHR40252:SF2">
    <property type="entry name" value="BLR0328 PROTEIN"/>
    <property type="match status" value="1"/>
</dbReference>
<evidence type="ECO:0000313" key="4">
    <source>
        <dbReference type="Proteomes" id="UP000654004"/>
    </source>
</evidence>
<keyword evidence="4" id="KW-1185">Reference proteome</keyword>
<name>A0ABQ2QDQ3_9GAMM</name>
<evidence type="ECO:0008006" key="5">
    <source>
        <dbReference type="Google" id="ProtNLM"/>
    </source>
</evidence>
<evidence type="ECO:0000259" key="2">
    <source>
        <dbReference type="SMART" id="SM01204"/>
    </source>
</evidence>